<dbReference type="RefSeq" id="WP_046849219.1">
    <property type="nucleotide sequence ID" value="NZ_CP011451.1"/>
</dbReference>
<evidence type="ECO:0000313" key="5">
    <source>
        <dbReference type="Proteomes" id="UP000034156"/>
    </source>
</evidence>
<dbReference type="EMBL" id="VNHT01000001">
    <property type="protein sequence ID" value="TYP94552.1"/>
    <property type="molecule type" value="Genomic_DNA"/>
</dbReference>
<dbReference type="Pfam" id="PF02636">
    <property type="entry name" value="Methyltransf_28"/>
    <property type="match status" value="1"/>
</dbReference>
<organism evidence="3 5">
    <name type="scientific">Nitrosomonas communis</name>
    <dbReference type="NCBI Taxonomy" id="44574"/>
    <lineage>
        <taxon>Bacteria</taxon>
        <taxon>Pseudomonadati</taxon>
        <taxon>Pseudomonadota</taxon>
        <taxon>Betaproteobacteria</taxon>
        <taxon>Nitrosomonadales</taxon>
        <taxon>Nitrosomonadaceae</taxon>
        <taxon>Nitrosomonas</taxon>
    </lineage>
</organism>
<keyword evidence="2 4" id="KW-0808">Transferase</keyword>
<dbReference type="OrthoDB" id="9794208at2"/>
<dbReference type="Gene3D" id="3.40.50.12710">
    <property type="match status" value="1"/>
</dbReference>
<evidence type="ECO:0000256" key="2">
    <source>
        <dbReference type="ARBA" id="ARBA00022679"/>
    </source>
</evidence>
<dbReference type="InterPro" id="IPR029063">
    <property type="entry name" value="SAM-dependent_MTases_sf"/>
</dbReference>
<evidence type="ECO:0000313" key="3">
    <source>
        <dbReference type="EMBL" id="AKH37125.1"/>
    </source>
</evidence>
<dbReference type="PANTHER" id="PTHR12049">
    <property type="entry name" value="PROTEIN ARGININE METHYLTRANSFERASE NDUFAF7, MITOCHONDRIAL"/>
    <property type="match status" value="1"/>
</dbReference>
<reference evidence="4 6" key="3">
    <citation type="submission" date="2019-07" db="EMBL/GenBank/DDBJ databases">
        <title>Active sludge and wastewater microbial communities from Klosterneuburg, Austria.</title>
        <authorList>
            <person name="Wagner M."/>
        </authorList>
    </citation>
    <scope>NUCLEOTIDE SEQUENCE [LARGE SCALE GENOMIC DNA]</scope>
    <source>
        <strain evidence="4 6">Nm2</strain>
    </source>
</reference>
<keyword evidence="5" id="KW-1185">Reference proteome</keyword>
<dbReference type="InterPro" id="IPR038375">
    <property type="entry name" value="NDUFAF7_sf"/>
</dbReference>
<gene>
    <name evidence="3" type="ORF">AAW31_03750</name>
    <name evidence="4" type="ORF">BCL69_100184</name>
</gene>
<dbReference type="Proteomes" id="UP000034156">
    <property type="component" value="Chromosome"/>
</dbReference>
<dbReference type="PANTHER" id="PTHR12049:SF7">
    <property type="entry name" value="PROTEIN ARGININE METHYLTRANSFERASE NDUFAF7, MITOCHONDRIAL"/>
    <property type="match status" value="1"/>
</dbReference>
<evidence type="ECO:0000313" key="6">
    <source>
        <dbReference type="Proteomes" id="UP000324176"/>
    </source>
</evidence>
<dbReference type="InterPro" id="IPR003788">
    <property type="entry name" value="NDUFAF7"/>
</dbReference>
<evidence type="ECO:0000256" key="1">
    <source>
        <dbReference type="ARBA" id="ARBA00022603"/>
    </source>
</evidence>
<name>A0A0F7KA01_9PROT</name>
<dbReference type="SUPFAM" id="SSF53335">
    <property type="entry name" value="S-adenosyl-L-methionine-dependent methyltransferases"/>
    <property type="match status" value="1"/>
</dbReference>
<evidence type="ECO:0000313" key="4">
    <source>
        <dbReference type="EMBL" id="TYP94552.1"/>
    </source>
</evidence>
<sequence length="394" mass="44409">MPSITLPPPSEAGLQHSKALQNTIQARINAAGGWISFADFMEATLYTPGMGYYSAGATKLGYAGDFVTAPEISSLFGKTMAQQAVQVFELIGYSDILEFGAGSGKLALDLLLELEQLNHLPRQYFILEVSADLQQRQRELFEKCAPHLISLVQWLTSLPHEFNGLILANEVLDAMPVHLVIWQDHHLYERGVTWDQQNFEWQDRPLIAGELFEIAQALPPFKEAMNHDPFRYLSEISLANRHFMRSLAQILHRGMILLIDYGFGQSEYYHPQRNQGTLMCHYRHHVHDDPFYLPGLQDITSHVNFSAINEVALASDLQLLGYTTQANLLINCGITEVLSRTPADIPHQYLPLANQLQRLVSPAEMGELFKAIAYGRGINQPLIGFTRGDKRRLL</sequence>
<protein>
    <submittedName>
        <fullName evidence="4">SAM-dependent MidA family methyltransferase</fullName>
    </submittedName>
</protein>
<reference evidence="3 5" key="2">
    <citation type="journal article" date="2016" name="Genome Announc.">
        <title>Genome Sequence of Nitrosomonas communis Strain Nm2, a Mesophilic Ammonia-Oxidizing Bacterium Isolated from Mediterranean Soil.</title>
        <authorList>
            <person name="Kozlowski J.A."/>
            <person name="Kits K.D."/>
            <person name="Stein L.Y."/>
        </authorList>
    </citation>
    <scope>NUCLEOTIDE SEQUENCE [LARGE SCALE GENOMIC DNA]</scope>
    <source>
        <strain evidence="3 5">Nm2</strain>
    </source>
</reference>
<proteinExistence type="predicted"/>
<reference evidence="5" key="1">
    <citation type="submission" date="2015-05" db="EMBL/GenBank/DDBJ databases">
        <title>Draft genome of Nitrosomonas communis strain Nm2.</title>
        <authorList>
            <person name="Kozlowski J.A."/>
            <person name="Kits K.D."/>
            <person name="Stein L.Y."/>
        </authorList>
    </citation>
    <scope>NUCLEOTIDE SEQUENCE [LARGE SCALE GENOMIC DNA]</scope>
    <source>
        <strain evidence="5">Nm2</strain>
    </source>
</reference>
<dbReference type="KEGG" id="nco:AAW31_03750"/>
<dbReference type="GO" id="GO:0032259">
    <property type="term" value="P:methylation"/>
    <property type="evidence" value="ECO:0007669"/>
    <property type="project" value="UniProtKB-KW"/>
</dbReference>
<dbReference type="Proteomes" id="UP000324176">
    <property type="component" value="Unassembled WGS sequence"/>
</dbReference>
<dbReference type="PATRIC" id="fig|44574.3.peg.903"/>
<dbReference type="AlphaFoldDB" id="A0A0F7KA01"/>
<accession>A0A0F7KA01</accession>
<dbReference type="GO" id="GO:0035243">
    <property type="term" value="F:protein-arginine omega-N symmetric methyltransferase activity"/>
    <property type="evidence" value="ECO:0007669"/>
    <property type="project" value="TreeGrafter"/>
</dbReference>
<keyword evidence="1 4" id="KW-0489">Methyltransferase</keyword>
<dbReference type="EMBL" id="CP011451">
    <property type="protein sequence ID" value="AKH37125.1"/>
    <property type="molecule type" value="Genomic_DNA"/>
</dbReference>